<feature type="domain" description="Iminophenyl-pyruvate dimer synthase" evidence="1">
    <location>
        <begin position="14"/>
        <end position="227"/>
    </location>
</feature>
<protein>
    <recommendedName>
        <fullName evidence="1">Iminophenyl-pyruvate dimer synthase domain-containing protein</fullName>
    </recommendedName>
</protein>
<dbReference type="InterPro" id="IPR026820">
    <property type="entry name" value="VioB/RebD_dom"/>
</dbReference>
<dbReference type="EMBL" id="JACHIR010000001">
    <property type="protein sequence ID" value="MBB5890526.1"/>
    <property type="molecule type" value="Genomic_DNA"/>
</dbReference>
<comment type="caution">
    <text evidence="2">The sequence shown here is derived from an EMBL/GenBank/DDBJ whole genome shotgun (WGS) entry which is preliminary data.</text>
</comment>
<name>A0A7W9NFV7_9PSEU</name>
<dbReference type="SUPFAM" id="SSF47240">
    <property type="entry name" value="Ferritin-like"/>
    <property type="match status" value="1"/>
</dbReference>
<dbReference type="PANTHER" id="PTHR34400">
    <property type="match status" value="1"/>
</dbReference>
<evidence type="ECO:0000259" key="1">
    <source>
        <dbReference type="Pfam" id="PF12902"/>
    </source>
</evidence>
<dbReference type="Gene3D" id="1.20.1260.10">
    <property type="match status" value="1"/>
</dbReference>
<reference evidence="2 3" key="1">
    <citation type="submission" date="2020-08" db="EMBL/GenBank/DDBJ databases">
        <title>Sequencing the genomes of 1000 actinobacteria strains.</title>
        <authorList>
            <person name="Klenk H.-P."/>
        </authorList>
    </citation>
    <scope>NUCLEOTIDE SEQUENCE [LARGE SCALE GENOMIC DNA]</scope>
    <source>
        <strain evidence="2 3">DSM 43851</strain>
    </source>
</reference>
<evidence type="ECO:0000313" key="2">
    <source>
        <dbReference type="EMBL" id="MBB5890526.1"/>
    </source>
</evidence>
<dbReference type="InterPro" id="IPR012347">
    <property type="entry name" value="Ferritin-like"/>
</dbReference>
<accession>A0A7W9NFV7</accession>
<organism evidence="2 3">
    <name type="scientific">Kutzneria kofuensis</name>
    <dbReference type="NCBI Taxonomy" id="103725"/>
    <lineage>
        <taxon>Bacteria</taxon>
        <taxon>Bacillati</taxon>
        <taxon>Actinomycetota</taxon>
        <taxon>Actinomycetes</taxon>
        <taxon>Pseudonocardiales</taxon>
        <taxon>Pseudonocardiaceae</taxon>
        <taxon>Kutzneria</taxon>
    </lineage>
</organism>
<dbReference type="InterPro" id="IPR009078">
    <property type="entry name" value="Ferritin-like_SF"/>
</dbReference>
<dbReference type="Pfam" id="PF12902">
    <property type="entry name" value="Ferritin-like"/>
    <property type="match status" value="1"/>
</dbReference>
<keyword evidence="3" id="KW-1185">Reference proteome</keyword>
<evidence type="ECO:0000313" key="3">
    <source>
        <dbReference type="Proteomes" id="UP000585638"/>
    </source>
</evidence>
<dbReference type="Proteomes" id="UP000585638">
    <property type="component" value="Unassembled WGS sequence"/>
</dbReference>
<sequence>MDAIDTLDDLRRHLQWAIELEHSTIPPYLCALYSVDPGRNPEVVEVIGSVFVEEMLHLALAANLLNAVGGTPRLDSPDLLPAYPYPLPHSDGSVQVHLNPFGPQALELFLHIERPASADAPPQADRYGTIGQFYAAIEAGLRSLCEKLGEDAVFVGAPERQVGEMHFRTGAGAVTPVTDLKSALAALSEIVEQGEGAARTEVWDGDRDVFHPDREEVAHFYRFQELKHGRRYRTGDTPQSGPTGDKIAIDYDGVLPMRRNPRTSDHPEDSPIRAAQQEFNNAYCLLLSMLDETFNGNPSRMGAAVRHMYVIKAQAQVLMKMPTGDGTTAGPTFEYVPPEQRS</sequence>
<proteinExistence type="predicted"/>
<dbReference type="AlphaFoldDB" id="A0A7W9NFV7"/>
<gene>
    <name evidence="2" type="ORF">BJ998_001722</name>
</gene>
<dbReference type="RefSeq" id="WP_184860044.1">
    <property type="nucleotide sequence ID" value="NZ_JACHIR010000001.1"/>
</dbReference>
<dbReference type="PANTHER" id="PTHR34400:SF4">
    <property type="entry name" value="MEMBRANE PROTEIN"/>
    <property type="match status" value="1"/>
</dbReference>